<dbReference type="InterPro" id="IPR011006">
    <property type="entry name" value="CheY-like_superfamily"/>
</dbReference>
<dbReference type="Gene3D" id="3.40.50.2300">
    <property type="match status" value="1"/>
</dbReference>
<dbReference type="SMART" id="SM00448">
    <property type="entry name" value="REC"/>
    <property type="match status" value="1"/>
</dbReference>
<dbReference type="PANTHER" id="PTHR44591:SF25">
    <property type="entry name" value="CHEMOTAXIS TWO-COMPONENT RESPONSE REGULATOR"/>
    <property type="match status" value="1"/>
</dbReference>
<evidence type="ECO:0000259" key="3">
    <source>
        <dbReference type="PROSITE" id="PS50110"/>
    </source>
</evidence>
<dbReference type="STRING" id="428993.SAMN06296058_3606"/>
<dbReference type="AlphaFoldDB" id="A0A1T5M250"/>
<dbReference type="Pfam" id="PF00072">
    <property type="entry name" value="Response_reg"/>
    <property type="match status" value="1"/>
</dbReference>
<evidence type="ECO:0000256" key="1">
    <source>
        <dbReference type="ARBA" id="ARBA00022553"/>
    </source>
</evidence>
<gene>
    <name evidence="4" type="ORF">SAMN06296058_3606</name>
</gene>
<feature type="domain" description="Response regulatory" evidence="3">
    <location>
        <begin position="7"/>
        <end position="121"/>
    </location>
</feature>
<dbReference type="PANTHER" id="PTHR44591">
    <property type="entry name" value="STRESS RESPONSE REGULATOR PROTEIN 1"/>
    <property type="match status" value="1"/>
</dbReference>
<accession>A0A1T5M250</accession>
<dbReference type="OrthoDB" id="9796655at2"/>
<keyword evidence="5" id="KW-1185">Reference proteome</keyword>
<dbReference type="SUPFAM" id="SSF52172">
    <property type="entry name" value="CheY-like"/>
    <property type="match status" value="1"/>
</dbReference>
<evidence type="ECO:0000313" key="4">
    <source>
        <dbReference type="EMBL" id="SKC82094.1"/>
    </source>
</evidence>
<name>A0A1T5M250_9GAMM</name>
<dbReference type="RefSeq" id="WP_079726109.1">
    <property type="nucleotide sequence ID" value="NZ_BMCL01000004.1"/>
</dbReference>
<dbReference type="InterPro" id="IPR001789">
    <property type="entry name" value="Sig_transdc_resp-reg_receiver"/>
</dbReference>
<dbReference type="EMBL" id="FUZV01000002">
    <property type="protein sequence ID" value="SKC82094.1"/>
    <property type="molecule type" value="Genomic_DNA"/>
</dbReference>
<keyword evidence="1 2" id="KW-0597">Phosphoprotein</keyword>
<evidence type="ECO:0000256" key="2">
    <source>
        <dbReference type="PROSITE-ProRule" id="PRU00169"/>
    </source>
</evidence>
<dbReference type="GO" id="GO:0000160">
    <property type="term" value="P:phosphorelay signal transduction system"/>
    <property type="evidence" value="ECO:0007669"/>
    <property type="project" value="InterPro"/>
</dbReference>
<organism evidence="4 5">
    <name type="scientific">Pseudoxanthomonas indica</name>
    <dbReference type="NCBI Taxonomy" id="428993"/>
    <lineage>
        <taxon>Bacteria</taxon>
        <taxon>Pseudomonadati</taxon>
        <taxon>Pseudomonadota</taxon>
        <taxon>Gammaproteobacteria</taxon>
        <taxon>Lysobacterales</taxon>
        <taxon>Lysobacteraceae</taxon>
        <taxon>Pseudoxanthomonas</taxon>
    </lineage>
</organism>
<reference evidence="4 5" key="1">
    <citation type="submission" date="2017-02" db="EMBL/GenBank/DDBJ databases">
        <authorList>
            <person name="Peterson S.W."/>
        </authorList>
    </citation>
    <scope>NUCLEOTIDE SEQUENCE [LARGE SCALE GENOMIC DNA]</scope>
    <source>
        <strain evidence="4 5">P15</strain>
    </source>
</reference>
<dbReference type="InterPro" id="IPR050595">
    <property type="entry name" value="Bact_response_regulator"/>
</dbReference>
<dbReference type="PROSITE" id="PS50110">
    <property type="entry name" value="RESPONSE_REGULATORY"/>
    <property type="match status" value="1"/>
</dbReference>
<protein>
    <submittedName>
        <fullName evidence="4">FAD binding domain-containing protein</fullName>
    </submittedName>
</protein>
<evidence type="ECO:0000313" key="5">
    <source>
        <dbReference type="Proteomes" id="UP000190341"/>
    </source>
</evidence>
<dbReference type="Proteomes" id="UP000190341">
    <property type="component" value="Unassembled WGS sequence"/>
</dbReference>
<proteinExistence type="predicted"/>
<sequence length="140" mass="14996">MSEREPLVAVVDDEDDVRQALRRLLRSAGFDVLAYGSGSEFLRHAAGSNPDCVVLDLRMPGSSGFDVQRQLIEQQLDIPVVVLTGNESSDSRQQAMDNGAAAYLSKPVDADALIDAVIQAIEHGRNRGRGAHSPSATTPP</sequence>
<feature type="modified residue" description="4-aspartylphosphate" evidence="2">
    <location>
        <position position="56"/>
    </location>
</feature>